<comment type="subcellular location">
    <subcellularLocation>
        <location evidence="2">Golgi apparatus membrane</location>
        <topology evidence="2">Single-pass type I membrane protein</topology>
    </subcellularLocation>
</comment>
<dbReference type="EMBL" id="MU070333">
    <property type="protein sequence ID" value="KAF5828255.1"/>
    <property type="molecule type" value="Genomic_DNA"/>
</dbReference>
<comment type="similarity">
    <text evidence="3 9">Belongs to the KISH family.</text>
</comment>
<name>A0ABQ7G0X6_DUNSA</name>
<feature type="transmembrane region" description="Helical" evidence="9">
    <location>
        <begin position="52"/>
        <end position="69"/>
    </location>
</feature>
<evidence type="ECO:0000256" key="5">
    <source>
        <dbReference type="ARBA" id="ARBA00022729"/>
    </source>
</evidence>
<keyword evidence="4 9" id="KW-0812">Transmembrane</keyword>
<evidence type="ECO:0000256" key="6">
    <source>
        <dbReference type="ARBA" id="ARBA00022989"/>
    </source>
</evidence>
<keyword evidence="6 9" id="KW-1133">Transmembrane helix</keyword>
<keyword evidence="7" id="KW-0333">Golgi apparatus</keyword>
<evidence type="ECO:0000256" key="9">
    <source>
        <dbReference type="RuleBase" id="RU910717"/>
    </source>
</evidence>
<evidence type="ECO:0000256" key="7">
    <source>
        <dbReference type="ARBA" id="ARBA00023034"/>
    </source>
</evidence>
<evidence type="ECO:0000256" key="3">
    <source>
        <dbReference type="ARBA" id="ARBA00008961"/>
    </source>
</evidence>
<dbReference type="Proteomes" id="UP000815325">
    <property type="component" value="Unassembled WGS sequence"/>
</dbReference>
<keyword evidence="8 9" id="KW-0472">Membrane</keyword>
<evidence type="ECO:0000256" key="2">
    <source>
        <dbReference type="ARBA" id="ARBA00004614"/>
    </source>
</evidence>
<reference evidence="10" key="1">
    <citation type="submission" date="2017-08" db="EMBL/GenBank/DDBJ databases">
        <authorList>
            <person name="Polle J.E."/>
            <person name="Barry K."/>
            <person name="Cushman J."/>
            <person name="Schmutz J."/>
            <person name="Tran D."/>
            <person name="Hathwaick L.T."/>
            <person name="Yim W.C."/>
            <person name="Jenkins J."/>
            <person name="Mckie-Krisberg Z.M."/>
            <person name="Prochnik S."/>
            <person name="Lindquist E."/>
            <person name="Dockter R.B."/>
            <person name="Adam C."/>
            <person name="Molina H."/>
            <person name="Bunkerborg J."/>
            <person name="Jin E."/>
            <person name="Buchheim M."/>
            <person name="Magnuson J."/>
        </authorList>
    </citation>
    <scope>NUCLEOTIDE SEQUENCE</scope>
    <source>
        <strain evidence="10">CCAP 19/18</strain>
    </source>
</reference>
<keyword evidence="11" id="KW-1185">Reference proteome</keyword>
<comment type="function">
    <text evidence="1 9">Involved in the early part of the secretory pathway.</text>
</comment>
<dbReference type="Pfam" id="PF06842">
    <property type="entry name" value="DUF1242"/>
    <property type="match status" value="1"/>
</dbReference>
<evidence type="ECO:0000313" key="10">
    <source>
        <dbReference type="EMBL" id="KAF5828255.1"/>
    </source>
</evidence>
<dbReference type="InterPro" id="IPR009653">
    <property type="entry name" value="Ksh1"/>
</dbReference>
<comment type="caution">
    <text evidence="9">Lacks conserved residue(s) required for the propagation of feature annotation.</text>
</comment>
<sequence>MSALFDFRSFLTVVLLTICTCTYVKLMRPQLLTHKTGFKGLFWKAARIGERLSPWVALACIAMGFSILFF</sequence>
<comment type="caution">
    <text evidence="10">The sequence shown here is derived from an EMBL/GenBank/DDBJ whole genome shotgun (WGS) entry which is preliminary data.</text>
</comment>
<feature type="transmembrane region" description="Helical" evidence="9">
    <location>
        <begin position="6"/>
        <end position="26"/>
    </location>
</feature>
<protein>
    <recommendedName>
        <fullName evidence="9">Protein kish</fullName>
    </recommendedName>
</protein>
<gene>
    <name evidence="10" type="ORF">DUNSADRAFT_17885</name>
</gene>
<proteinExistence type="inferred from homology"/>
<evidence type="ECO:0000313" key="11">
    <source>
        <dbReference type="Proteomes" id="UP000815325"/>
    </source>
</evidence>
<dbReference type="InterPro" id="IPR051523">
    <property type="entry name" value="KISH_domain"/>
</dbReference>
<evidence type="ECO:0000256" key="1">
    <source>
        <dbReference type="ARBA" id="ARBA00002154"/>
    </source>
</evidence>
<dbReference type="PANTHER" id="PTHR13229">
    <property type="entry name" value="PROTEIN KISH-A"/>
    <property type="match status" value="1"/>
</dbReference>
<evidence type="ECO:0000256" key="4">
    <source>
        <dbReference type="ARBA" id="ARBA00022692"/>
    </source>
</evidence>
<keyword evidence="5" id="KW-0732">Signal</keyword>
<evidence type="ECO:0000256" key="8">
    <source>
        <dbReference type="ARBA" id="ARBA00023136"/>
    </source>
</evidence>
<organism evidence="10 11">
    <name type="scientific">Dunaliella salina</name>
    <name type="common">Green alga</name>
    <name type="synonym">Protococcus salinus</name>
    <dbReference type="NCBI Taxonomy" id="3046"/>
    <lineage>
        <taxon>Eukaryota</taxon>
        <taxon>Viridiplantae</taxon>
        <taxon>Chlorophyta</taxon>
        <taxon>core chlorophytes</taxon>
        <taxon>Chlorophyceae</taxon>
        <taxon>CS clade</taxon>
        <taxon>Chlamydomonadales</taxon>
        <taxon>Dunaliellaceae</taxon>
        <taxon>Dunaliella</taxon>
    </lineage>
</organism>
<accession>A0ABQ7G0X6</accession>